<evidence type="ECO:0000313" key="1">
    <source>
        <dbReference type="EMBL" id="CAG8624067.1"/>
    </source>
</evidence>
<keyword evidence="2" id="KW-1185">Reference proteome</keyword>
<accession>A0ACA9N4P5</accession>
<dbReference type="EMBL" id="CAJVPM010018262">
    <property type="protein sequence ID" value="CAG8624067.1"/>
    <property type="molecule type" value="Genomic_DNA"/>
</dbReference>
<evidence type="ECO:0000313" key="2">
    <source>
        <dbReference type="Proteomes" id="UP000789860"/>
    </source>
</evidence>
<organism evidence="1 2">
    <name type="scientific">Scutellospora calospora</name>
    <dbReference type="NCBI Taxonomy" id="85575"/>
    <lineage>
        <taxon>Eukaryota</taxon>
        <taxon>Fungi</taxon>
        <taxon>Fungi incertae sedis</taxon>
        <taxon>Mucoromycota</taxon>
        <taxon>Glomeromycotina</taxon>
        <taxon>Glomeromycetes</taxon>
        <taxon>Diversisporales</taxon>
        <taxon>Gigasporaceae</taxon>
        <taxon>Scutellospora</taxon>
    </lineage>
</organism>
<dbReference type="Proteomes" id="UP000789860">
    <property type="component" value="Unassembled WGS sequence"/>
</dbReference>
<name>A0ACA9N4P5_9GLOM</name>
<protein>
    <submittedName>
        <fullName evidence="1">8468_t:CDS:1</fullName>
    </submittedName>
</protein>
<feature type="non-terminal residue" evidence="1">
    <location>
        <position position="58"/>
    </location>
</feature>
<sequence length="58" mass="6633">MDNDNLLQLDEIEEVEMNNNILVLAIPKLLSNKIQSKKHSVCQGLQSEQISNYIKHTP</sequence>
<comment type="caution">
    <text evidence="1">The sequence shown here is derived from an EMBL/GenBank/DDBJ whole genome shotgun (WGS) entry which is preliminary data.</text>
</comment>
<gene>
    <name evidence="1" type="ORF">SCALOS_LOCUS7747</name>
</gene>
<proteinExistence type="predicted"/>
<reference evidence="1" key="1">
    <citation type="submission" date="2021-06" db="EMBL/GenBank/DDBJ databases">
        <authorList>
            <person name="Kallberg Y."/>
            <person name="Tangrot J."/>
            <person name="Rosling A."/>
        </authorList>
    </citation>
    <scope>NUCLEOTIDE SEQUENCE</scope>
    <source>
        <strain evidence="1">AU212A</strain>
    </source>
</reference>